<dbReference type="EMBL" id="JBHTJT010000012">
    <property type="protein sequence ID" value="MFD0980270.1"/>
    <property type="molecule type" value="Genomic_DNA"/>
</dbReference>
<accession>A0ABW3IRQ9</accession>
<feature type="chain" id="PRO_5046833059" evidence="2">
    <location>
        <begin position="24"/>
        <end position="337"/>
    </location>
</feature>
<gene>
    <name evidence="3" type="ORF">ACFQ2S_11470</name>
</gene>
<feature type="transmembrane region" description="Helical" evidence="1">
    <location>
        <begin position="178"/>
        <end position="201"/>
    </location>
</feature>
<proteinExistence type="predicted"/>
<keyword evidence="1" id="KW-1133">Transmembrane helix</keyword>
<evidence type="ECO:0000313" key="4">
    <source>
        <dbReference type="Proteomes" id="UP001597108"/>
    </source>
</evidence>
<sequence length="337" mass="36195">MKLLRQICLGLALLFASMGSAQAHALEPGFVELRQIAPESFRVFWRKPDVNGTPMAIEAMLPDNCTPMQGNAPQFDGAAWASAWVAECPGGVSGGRLWIEGLESQRTDVLLSLQFLDASGTTHRLTPEATGYDIPEEPSTWGVFTSYFQLGFSHILEGLDHLLFVFALLVLIRDPWRLLGAITAFTLAHSITLALASLGVLSVPGPPVEATIALSIVFLAVEILKREQGAERMSERYPWVVSFTFGLLHGLGFAGALNEIGLPEGDIPAALLAFNLGVEAGQIAFVAGILMAITFLRLALPRLLEAARAPHSVTTNAMGYAIGCVATIWLAQRVAAF</sequence>
<keyword evidence="2" id="KW-0732">Signal</keyword>
<feature type="transmembrane region" description="Helical" evidence="1">
    <location>
        <begin position="207"/>
        <end position="225"/>
    </location>
</feature>
<protein>
    <submittedName>
        <fullName evidence="3">HupE/UreJ family protein</fullName>
    </submittedName>
</protein>
<feature type="transmembrane region" description="Helical" evidence="1">
    <location>
        <begin position="269"/>
        <end position="296"/>
    </location>
</feature>
<name>A0ABW3IRQ9_9RHOB</name>
<dbReference type="InterPro" id="IPR032809">
    <property type="entry name" value="Put_HupE_UreJ"/>
</dbReference>
<feature type="transmembrane region" description="Helical" evidence="1">
    <location>
        <begin position="317"/>
        <end position="335"/>
    </location>
</feature>
<keyword evidence="1" id="KW-0472">Membrane</keyword>
<organism evidence="3 4">
    <name type="scientific">Tropicimonas aquimaris</name>
    <dbReference type="NCBI Taxonomy" id="914152"/>
    <lineage>
        <taxon>Bacteria</taxon>
        <taxon>Pseudomonadati</taxon>
        <taxon>Pseudomonadota</taxon>
        <taxon>Alphaproteobacteria</taxon>
        <taxon>Rhodobacterales</taxon>
        <taxon>Roseobacteraceae</taxon>
        <taxon>Tropicimonas</taxon>
    </lineage>
</organism>
<evidence type="ECO:0000256" key="1">
    <source>
        <dbReference type="SAM" id="Phobius"/>
    </source>
</evidence>
<feature type="signal peptide" evidence="2">
    <location>
        <begin position="1"/>
        <end position="23"/>
    </location>
</feature>
<keyword evidence="4" id="KW-1185">Reference proteome</keyword>
<evidence type="ECO:0000256" key="2">
    <source>
        <dbReference type="SAM" id="SignalP"/>
    </source>
</evidence>
<dbReference type="RefSeq" id="WP_386074584.1">
    <property type="nucleotide sequence ID" value="NZ_JBHTJT010000012.1"/>
</dbReference>
<comment type="caution">
    <text evidence="3">The sequence shown here is derived from an EMBL/GenBank/DDBJ whole genome shotgun (WGS) entry which is preliminary data.</text>
</comment>
<reference evidence="4" key="1">
    <citation type="journal article" date="2019" name="Int. J. Syst. Evol. Microbiol.">
        <title>The Global Catalogue of Microorganisms (GCM) 10K type strain sequencing project: providing services to taxonomists for standard genome sequencing and annotation.</title>
        <authorList>
            <consortium name="The Broad Institute Genomics Platform"/>
            <consortium name="The Broad Institute Genome Sequencing Center for Infectious Disease"/>
            <person name="Wu L."/>
            <person name="Ma J."/>
        </authorList>
    </citation>
    <scope>NUCLEOTIDE SEQUENCE [LARGE SCALE GENOMIC DNA]</scope>
    <source>
        <strain evidence="4">CCUG 60524</strain>
    </source>
</reference>
<dbReference type="Pfam" id="PF13795">
    <property type="entry name" value="HupE_UreJ_2"/>
    <property type="match status" value="1"/>
</dbReference>
<evidence type="ECO:0000313" key="3">
    <source>
        <dbReference type="EMBL" id="MFD0980270.1"/>
    </source>
</evidence>
<dbReference type="Proteomes" id="UP001597108">
    <property type="component" value="Unassembled WGS sequence"/>
</dbReference>
<feature type="transmembrane region" description="Helical" evidence="1">
    <location>
        <begin position="237"/>
        <end position="257"/>
    </location>
</feature>
<keyword evidence="1" id="KW-0812">Transmembrane</keyword>
<feature type="transmembrane region" description="Helical" evidence="1">
    <location>
        <begin position="147"/>
        <end position="171"/>
    </location>
</feature>